<feature type="region of interest" description="Disordered" evidence="1">
    <location>
        <begin position="38"/>
        <end position="63"/>
    </location>
</feature>
<evidence type="ECO:0000313" key="3">
    <source>
        <dbReference type="Proteomes" id="UP001222325"/>
    </source>
</evidence>
<proteinExistence type="predicted"/>
<evidence type="ECO:0000256" key="1">
    <source>
        <dbReference type="SAM" id="MobiDB-lite"/>
    </source>
</evidence>
<protein>
    <submittedName>
        <fullName evidence="2">Uncharacterized protein</fullName>
    </submittedName>
</protein>
<reference evidence="2" key="1">
    <citation type="submission" date="2023-03" db="EMBL/GenBank/DDBJ databases">
        <title>Massive genome expansion in bonnet fungi (Mycena s.s.) driven by repeated elements and novel gene families across ecological guilds.</title>
        <authorList>
            <consortium name="Lawrence Berkeley National Laboratory"/>
            <person name="Harder C.B."/>
            <person name="Miyauchi S."/>
            <person name="Viragh M."/>
            <person name="Kuo A."/>
            <person name="Thoen E."/>
            <person name="Andreopoulos B."/>
            <person name="Lu D."/>
            <person name="Skrede I."/>
            <person name="Drula E."/>
            <person name="Henrissat B."/>
            <person name="Morin E."/>
            <person name="Kohler A."/>
            <person name="Barry K."/>
            <person name="LaButti K."/>
            <person name="Morin E."/>
            <person name="Salamov A."/>
            <person name="Lipzen A."/>
            <person name="Mereny Z."/>
            <person name="Hegedus B."/>
            <person name="Baldrian P."/>
            <person name="Stursova M."/>
            <person name="Weitz H."/>
            <person name="Taylor A."/>
            <person name="Grigoriev I.V."/>
            <person name="Nagy L.G."/>
            <person name="Martin F."/>
            <person name="Kauserud H."/>
        </authorList>
    </citation>
    <scope>NUCLEOTIDE SEQUENCE</scope>
    <source>
        <strain evidence="2">CBHHK173m</strain>
    </source>
</reference>
<organism evidence="2 3">
    <name type="scientific">Mycena belliarum</name>
    <dbReference type="NCBI Taxonomy" id="1033014"/>
    <lineage>
        <taxon>Eukaryota</taxon>
        <taxon>Fungi</taxon>
        <taxon>Dikarya</taxon>
        <taxon>Basidiomycota</taxon>
        <taxon>Agaricomycotina</taxon>
        <taxon>Agaricomycetes</taxon>
        <taxon>Agaricomycetidae</taxon>
        <taxon>Agaricales</taxon>
        <taxon>Marasmiineae</taxon>
        <taxon>Mycenaceae</taxon>
        <taxon>Mycena</taxon>
    </lineage>
</organism>
<accession>A0AAD6TTR9</accession>
<name>A0AAD6TTR9_9AGAR</name>
<comment type="caution">
    <text evidence="2">The sequence shown here is derived from an EMBL/GenBank/DDBJ whole genome shotgun (WGS) entry which is preliminary data.</text>
</comment>
<feature type="region of interest" description="Disordered" evidence="1">
    <location>
        <begin position="525"/>
        <end position="546"/>
    </location>
</feature>
<sequence>MRGLGHLGNNPICPRFSDQPSFKDRPRVGAQRVFDSYPADDEELAQETDDAPVHDHWGGSQYDEFDDEAAEDSLAAGDLAELTNIPDSDEPRLSTMRYQYFSMRITASDEDEISTADVLNMMDDLPYPLHPRLPEYTIEQRAAILAGLRLAHPYSDEPSRDFAQLAHEFESQHGSNTLSISATDEWDALMKLSAAEQSWHQSQNLLDVNLEPTPEPTSRELRFMTPDELEQRMVHLTMRTGDLETMYDEVFQMNHYSRTALRELREQISLPRESRSRAWIALGLARARLEEIMHSTADVLSVIMNRLTRPDRTEYAFDMSIVEVINLSDSDSVSEDANAVDLEEAYGHSPPSLGSTPPPSYPGSPESDELGTPPDSEGPDESAASLSGEDDWGTAAGETQSEGELWDTQPSPTSDLLELTEADTTIEAIEVSHRSMRIVNGDSEDQDAPFGPAAFERAPPPGSTDQFQRELDQDVARATERQLALETPFRADTPVLPSVWDRIDQRNRRWTEDWEAVSIDADDASTSDEYLEPSRPWMYTEGDSTPPQFVHPEDRMIGRSEPNTLIPGTSDELPSDSPSPEYDVTLAEPHWDDPCILRSMVFIAGHPPEHYLTFVDHRGVMYIEDDL</sequence>
<feature type="compositionally biased region" description="Acidic residues" evidence="1">
    <location>
        <begin position="38"/>
        <end position="50"/>
    </location>
</feature>
<dbReference type="AlphaFoldDB" id="A0AAD6TTR9"/>
<feature type="compositionally biased region" description="Low complexity" evidence="1">
    <location>
        <begin position="570"/>
        <end position="580"/>
    </location>
</feature>
<feature type="compositionally biased region" description="Polar residues" evidence="1">
    <location>
        <begin position="397"/>
        <end position="414"/>
    </location>
</feature>
<dbReference type="EMBL" id="JARJCN010000074">
    <property type="protein sequence ID" value="KAJ7077330.1"/>
    <property type="molecule type" value="Genomic_DNA"/>
</dbReference>
<keyword evidence="3" id="KW-1185">Reference proteome</keyword>
<dbReference type="Proteomes" id="UP001222325">
    <property type="component" value="Unassembled WGS sequence"/>
</dbReference>
<feature type="region of interest" description="Disordered" evidence="1">
    <location>
        <begin position="1"/>
        <end position="25"/>
    </location>
</feature>
<feature type="region of interest" description="Disordered" evidence="1">
    <location>
        <begin position="444"/>
        <end position="467"/>
    </location>
</feature>
<evidence type="ECO:0000313" key="2">
    <source>
        <dbReference type="EMBL" id="KAJ7077330.1"/>
    </source>
</evidence>
<feature type="region of interest" description="Disordered" evidence="1">
    <location>
        <begin position="345"/>
        <end position="414"/>
    </location>
</feature>
<gene>
    <name evidence="2" type="ORF">B0H15DRAFT_805299</name>
</gene>
<feature type="region of interest" description="Disordered" evidence="1">
    <location>
        <begin position="558"/>
        <end position="580"/>
    </location>
</feature>